<evidence type="ECO:0000256" key="1">
    <source>
        <dbReference type="SAM" id="MobiDB-lite"/>
    </source>
</evidence>
<feature type="region of interest" description="Disordered" evidence="1">
    <location>
        <begin position="1"/>
        <end position="44"/>
    </location>
</feature>
<keyword evidence="4" id="KW-1185">Reference proteome</keyword>
<name>A0A0D2CRR6_9EURO</name>
<sequence length="810" mass="92686">MAKVKQKVARQGAAGASTRGAQVAKQKKHRIAVQGDPKDKKLPTVVSRIPPRSWRPIIDKLPASIIHRFPPSIINQLPRRLLTRGLVISEPDTRKVAFTENPPPGYTFIAAGNPELTNALKEFASRGQHKIFVVTITPHAKRHELSRQIHRVGYHFPTTVVDQVCAHYGIRLNNRGELIDESKDEDLFRRVYQNADGQRPAEKKDQITINTEAKQTIKDLFPKIPDSDLFRIIKHAFQLSDARVGTAPELSLLRRAHLAVVAHIRHNYTSYDKLLRHVQYNEARHQVEKETLEKIIEWRGGEDMALEDTGNAADDLLKDVIVISDEDASEGEADDVQPLLQEQVRVEELPSATHGRGYDHSPSPVIDAQSEHYRPYPRLVHSYKPSDAEIAQRNQTRYAVWDQARRDYHSRIAQPPTPAVERVYHAEPAQASRILIPLDEPTHRPAQLFRHEVPVQRPMRIEYEPLPPPRPNPPQFIRDANGNLFERVDSQPRTAPAETSQRYYQHEPPAMSGALVRARPSSPPVNPQPQARYPANREGGDGLILPSVEEPEGSYAQSRPRRNPFDREGEPRDTNTMRQEVQQLRDGTLIDLNNSSSQTPKRRRLEDIAPSSGDRMVRRESPGRQVESQYLPQRLARTAQPESRIVDYGEPRYDSHLQASSSVREHTYAGRQLSYNVREPPRTYTRVYEPLPETQEALDPARAQYRPQDYGVVRHEVESIRPVGHPRYGHSTHVGPSYEPIMESRKYDGRMTTEHVMPAREQYIHPSMQETRVRYIYADGTEAREPLQAVAQQREHEYERPNAPVRSYVR</sequence>
<protein>
    <recommendedName>
        <fullName evidence="2">DUF2293 domain-containing protein</fullName>
    </recommendedName>
</protein>
<gene>
    <name evidence="3" type="ORF">PV04_07065</name>
</gene>
<dbReference type="PANTHER" id="PTHR38113:SF1">
    <property type="entry name" value="DUF2293 DOMAIN-CONTAINING PROTEIN"/>
    <property type="match status" value="1"/>
</dbReference>
<dbReference type="STRING" id="5601.A0A0D2CRR6"/>
<organism evidence="3 4">
    <name type="scientific">Phialophora macrospora</name>
    <dbReference type="NCBI Taxonomy" id="1851006"/>
    <lineage>
        <taxon>Eukaryota</taxon>
        <taxon>Fungi</taxon>
        <taxon>Dikarya</taxon>
        <taxon>Ascomycota</taxon>
        <taxon>Pezizomycotina</taxon>
        <taxon>Eurotiomycetes</taxon>
        <taxon>Chaetothyriomycetidae</taxon>
        <taxon>Chaetothyriales</taxon>
        <taxon>Herpotrichiellaceae</taxon>
        <taxon>Phialophora</taxon>
    </lineage>
</organism>
<reference evidence="3 4" key="1">
    <citation type="submission" date="2015-01" db="EMBL/GenBank/DDBJ databases">
        <title>The Genome Sequence of Capronia semiimmersa CBS27337.</title>
        <authorList>
            <consortium name="The Broad Institute Genomics Platform"/>
            <person name="Cuomo C."/>
            <person name="de Hoog S."/>
            <person name="Gorbushina A."/>
            <person name="Stielow B."/>
            <person name="Teixiera M."/>
            <person name="Abouelleil A."/>
            <person name="Chapman S.B."/>
            <person name="Priest M."/>
            <person name="Young S.K."/>
            <person name="Wortman J."/>
            <person name="Nusbaum C."/>
            <person name="Birren B."/>
        </authorList>
    </citation>
    <scope>NUCLEOTIDE SEQUENCE [LARGE SCALE GENOMIC DNA]</scope>
    <source>
        <strain evidence="3 4">CBS 27337</strain>
    </source>
</reference>
<dbReference type="AlphaFoldDB" id="A0A0D2CRR6"/>
<feature type="domain" description="DUF2293" evidence="2">
    <location>
        <begin position="217"/>
        <end position="299"/>
    </location>
</feature>
<proteinExistence type="predicted"/>
<evidence type="ECO:0000313" key="3">
    <source>
        <dbReference type="EMBL" id="KIW67841.1"/>
    </source>
</evidence>
<dbReference type="EMBL" id="KN846959">
    <property type="protein sequence ID" value="KIW67841.1"/>
    <property type="molecule type" value="Genomic_DNA"/>
</dbReference>
<feature type="region of interest" description="Disordered" evidence="1">
    <location>
        <begin position="786"/>
        <end position="810"/>
    </location>
</feature>
<dbReference type="Proteomes" id="UP000054266">
    <property type="component" value="Unassembled WGS sequence"/>
</dbReference>
<dbReference type="PANTHER" id="PTHR38113">
    <property type="match status" value="1"/>
</dbReference>
<evidence type="ECO:0000313" key="4">
    <source>
        <dbReference type="Proteomes" id="UP000054266"/>
    </source>
</evidence>
<accession>A0A0D2CRR6</accession>
<feature type="compositionally biased region" description="Basic and acidic residues" evidence="1">
    <location>
        <begin position="563"/>
        <end position="575"/>
    </location>
</feature>
<feature type="region of interest" description="Disordered" evidence="1">
    <location>
        <begin position="514"/>
        <end position="625"/>
    </location>
</feature>
<dbReference type="InterPro" id="IPR018744">
    <property type="entry name" value="DUF2293"/>
</dbReference>
<dbReference type="Pfam" id="PF10056">
    <property type="entry name" value="DUF2293"/>
    <property type="match status" value="1"/>
</dbReference>
<evidence type="ECO:0000259" key="2">
    <source>
        <dbReference type="Pfam" id="PF10056"/>
    </source>
</evidence>